<reference evidence="5 6" key="2">
    <citation type="journal article" date="2013" name="PLoS ONE">
        <title>Whole genome mapping and re-organization of the nuclear and mitochondrial genomes of Babesia microti isolates.</title>
        <authorList>
            <person name="Cornillot E."/>
            <person name="Dassouli A."/>
            <person name="Garg A."/>
            <person name="Pachikara N."/>
            <person name="Randazzo S."/>
            <person name="Depoix D."/>
            <person name="Carcy B."/>
            <person name="Delbecq S."/>
            <person name="Frutos R."/>
            <person name="Silva J.C."/>
            <person name="Sutton R."/>
            <person name="Krause P.J."/>
            <person name="Mamoun C.B."/>
        </authorList>
    </citation>
    <scope>NUCLEOTIDE SEQUENCE [LARGE SCALE GENOMIC DNA]</scope>
    <source>
        <strain evidence="5 6">RI</strain>
    </source>
</reference>
<dbReference type="InterPro" id="IPR019148">
    <property type="entry name" value="Nuclear_protein_DGCR14_ESS-2"/>
</dbReference>
<evidence type="ECO:0000313" key="6">
    <source>
        <dbReference type="Proteomes" id="UP000002899"/>
    </source>
</evidence>
<organism evidence="5 6">
    <name type="scientific">Babesia microti (strain RI)</name>
    <dbReference type="NCBI Taxonomy" id="1133968"/>
    <lineage>
        <taxon>Eukaryota</taxon>
        <taxon>Sar</taxon>
        <taxon>Alveolata</taxon>
        <taxon>Apicomplexa</taxon>
        <taxon>Aconoidasida</taxon>
        <taxon>Piroplasmida</taxon>
        <taxon>Babesiidae</taxon>
        <taxon>Babesia</taxon>
    </lineage>
</organism>
<protein>
    <submittedName>
        <fullName evidence="5">Nuclear protein Es2</fullName>
    </submittedName>
</protein>
<evidence type="ECO:0000256" key="1">
    <source>
        <dbReference type="ARBA" id="ARBA00004123"/>
    </source>
</evidence>
<comment type="subcellular location">
    <subcellularLocation>
        <location evidence="1">Nucleus</location>
    </subcellularLocation>
</comment>
<dbReference type="PANTHER" id="PTHR12940">
    <property type="entry name" value="ES-2 PROTEIN - RELATED"/>
    <property type="match status" value="1"/>
</dbReference>
<accession>A0A1R4AC74</accession>
<gene>
    <name evidence="5" type="ORF">BMR1_03g03815</name>
</gene>
<dbReference type="GeneID" id="24425410"/>
<reference evidence="5 6" key="1">
    <citation type="journal article" date="2012" name="Nucleic Acids Res.">
        <title>Sequencing of the smallest Apicomplexan genome from the human pathogen Babesia microti.</title>
        <authorList>
            <person name="Cornillot E."/>
            <person name="Hadj-Kaddour K."/>
            <person name="Dassouli A."/>
            <person name="Noel B."/>
            <person name="Ranwez V."/>
            <person name="Vacherie B."/>
            <person name="Augagneur Y."/>
            <person name="Bres V."/>
            <person name="Duclos A."/>
            <person name="Randazzo S."/>
            <person name="Carcy B."/>
            <person name="Debierre-Grockiego F."/>
            <person name="Delbecq S."/>
            <person name="Moubri-Menage K."/>
            <person name="Shams-Eldin H."/>
            <person name="Usmani-Brown S."/>
            <person name="Bringaud F."/>
            <person name="Wincker P."/>
            <person name="Vivares C.P."/>
            <person name="Schwarz R.T."/>
            <person name="Schetters T.P."/>
            <person name="Krause P.J."/>
            <person name="Gorenflot A."/>
            <person name="Berry V."/>
            <person name="Barbe V."/>
            <person name="Ben Mamoun C."/>
        </authorList>
    </citation>
    <scope>NUCLEOTIDE SEQUENCE [LARGE SCALE GENOMIC DNA]</scope>
    <source>
        <strain evidence="5 6">RI</strain>
    </source>
</reference>
<evidence type="ECO:0000256" key="3">
    <source>
        <dbReference type="ARBA" id="ARBA00023242"/>
    </source>
</evidence>
<dbReference type="VEuPathDB" id="PiroplasmaDB:BMR1_03g03815"/>
<dbReference type="OrthoDB" id="19679at2759"/>
<dbReference type="GO" id="GO:0071013">
    <property type="term" value="C:catalytic step 2 spliceosome"/>
    <property type="evidence" value="ECO:0007669"/>
    <property type="project" value="TreeGrafter"/>
</dbReference>
<evidence type="ECO:0000256" key="4">
    <source>
        <dbReference type="SAM" id="MobiDB-lite"/>
    </source>
</evidence>
<dbReference type="AlphaFoldDB" id="A0A1R4AC74"/>
<reference evidence="5 6" key="3">
    <citation type="journal article" date="2016" name="Sci. Rep.">
        <title>Genome-wide diversity and gene expression profiling of Babesia microti isolates identify polymorphic genes that mediate host-pathogen interactions.</title>
        <authorList>
            <person name="Silva J.C."/>
            <person name="Cornillot E."/>
            <person name="McCracken C."/>
            <person name="Usmani-Brown S."/>
            <person name="Dwivedi A."/>
            <person name="Ifeonu O.O."/>
            <person name="Crabtree J."/>
            <person name="Gotia H.T."/>
            <person name="Virji A.Z."/>
            <person name="Reynes C."/>
            <person name="Colinge J."/>
            <person name="Kumar V."/>
            <person name="Lawres L."/>
            <person name="Pazzi J.E."/>
            <person name="Pablo J.V."/>
            <person name="Hung C."/>
            <person name="Brancato J."/>
            <person name="Kumari P."/>
            <person name="Orvis J."/>
            <person name="Tretina K."/>
            <person name="Chibucos M."/>
            <person name="Ott S."/>
            <person name="Sadzewicz L."/>
            <person name="Sengamalay N."/>
            <person name="Shetty A.C."/>
            <person name="Su Q."/>
            <person name="Tallon L."/>
            <person name="Fraser C.M."/>
            <person name="Frutos R."/>
            <person name="Molina D.M."/>
            <person name="Krause P.J."/>
            <person name="Ben Mamoun C."/>
        </authorList>
    </citation>
    <scope>NUCLEOTIDE SEQUENCE [LARGE SCALE GENOMIC DNA]</scope>
    <source>
        <strain evidence="5 6">RI</strain>
    </source>
</reference>
<dbReference type="RefSeq" id="XP_012649374.2">
    <property type="nucleotide sequence ID" value="XM_012793920.2"/>
</dbReference>
<keyword evidence="6" id="KW-1185">Reference proteome</keyword>
<dbReference type="PANTHER" id="PTHR12940:SF0">
    <property type="entry name" value="SPLICING FACTOR ESS-2 HOMOLOG"/>
    <property type="match status" value="1"/>
</dbReference>
<dbReference type="EMBL" id="LN871598">
    <property type="protein sequence ID" value="SJK86607.1"/>
    <property type="molecule type" value="Genomic_DNA"/>
</dbReference>
<keyword evidence="3" id="KW-0539">Nucleus</keyword>
<dbReference type="Pfam" id="PF09751">
    <property type="entry name" value="Es2"/>
    <property type="match status" value="2"/>
</dbReference>
<evidence type="ECO:0000313" key="5">
    <source>
        <dbReference type="EMBL" id="SJK86607.1"/>
    </source>
</evidence>
<feature type="region of interest" description="Disordered" evidence="4">
    <location>
        <begin position="362"/>
        <end position="402"/>
    </location>
</feature>
<proteinExistence type="inferred from homology"/>
<evidence type="ECO:0000256" key="2">
    <source>
        <dbReference type="ARBA" id="ARBA00009072"/>
    </source>
</evidence>
<name>A0A1R4AC74_BABMR</name>
<sequence length="402" mass="45180">MSDSLATKSGKNDVAIPSQSYVKPQRGVEISTVKPKTPYQYALNRISKNSKVKALVEDDYICCLERIIERDFFPDLPVLRANKELRNSGMDTRVKEQILQELEAINNTERVKVENADGTLEYVNLPSLSKFQENYTSEDNKSYDSLLVSNIAKRNLEDAWIEHVEDEHNKKMNKIQHLTNEGKKSNDLACTTYRARTNLMFHPESLNKKEFVMPAEIRPQNCRINQSHIDELIVTHMAHKDAVQLNNKEQQRRDNIAIHGLYASGVSNDPEYVYTPKIVAGEAIDASPIVTWGTVGQVDKLEEGVNGTPFNLPNVSERDAIANKLRMKHIMPHGKGKSSLLKKKPSLLKSILARSSASSIDTQLREAYSGRSRRSGSSMVSSMATPLATPMRDSPIDSNTIK</sequence>
<dbReference type="Proteomes" id="UP000002899">
    <property type="component" value="Chromosome III"/>
</dbReference>
<dbReference type="KEGG" id="bmic:BMR1_03g03815"/>
<comment type="similarity">
    <text evidence="2">Belongs to the ESS2 family.</text>
</comment>